<dbReference type="PANTHER" id="PTHR43130">
    <property type="entry name" value="ARAC-FAMILY TRANSCRIPTIONAL REGULATOR"/>
    <property type="match status" value="1"/>
</dbReference>
<evidence type="ECO:0000259" key="3">
    <source>
        <dbReference type="Pfam" id="PF01965"/>
    </source>
</evidence>
<reference evidence="4" key="1">
    <citation type="submission" date="2020-05" db="EMBL/GenBank/DDBJ databases">
        <title>Phylogenomic resolution of chytrid fungi.</title>
        <authorList>
            <person name="Stajich J.E."/>
            <person name="Amses K."/>
            <person name="Simmons R."/>
            <person name="Seto K."/>
            <person name="Myers J."/>
            <person name="Bonds A."/>
            <person name="Quandt C.A."/>
            <person name="Barry K."/>
            <person name="Liu P."/>
            <person name="Grigoriev I."/>
            <person name="Longcore J.E."/>
            <person name="James T.Y."/>
        </authorList>
    </citation>
    <scope>NUCLEOTIDE SEQUENCE</scope>
    <source>
        <strain evidence="4">JEL0318</strain>
    </source>
</reference>
<organism evidence="4 5">
    <name type="scientific">Rhizophlyctis rosea</name>
    <dbReference type="NCBI Taxonomy" id="64517"/>
    <lineage>
        <taxon>Eukaryota</taxon>
        <taxon>Fungi</taxon>
        <taxon>Fungi incertae sedis</taxon>
        <taxon>Chytridiomycota</taxon>
        <taxon>Chytridiomycota incertae sedis</taxon>
        <taxon>Chytridiomycetes</taxon>
        <taxon>Rhizophlyctidales</taxon>
        <taxon>Rhizophlyctidaceae</taxon>
        <taxon>Rhizophlyctis</taxon>
    </lineage>
</organism>
<sequence>MKFNLVYITLAALASFSTIVAAHDGEEHGGNESSASLGSSPTGHGDMSSSTSGAAAAPTMAMGGGHGSNSTSGMPGMPSGGHGNMTTGEPMFPKAPPLSIGVLLFPGFTTIDVFGPLEYFNALSAQQNITLSLISVGSDLTPVSSAIPSHEMTMSDGSVMVMNTPGLIGQSLVPTHTFSNAPKLDLFLVPGGLGSRSLVRDNATLDFVRARWADTQYFATVCTGSGIAAKAGVLDGYKATGNKQSWTWTKQQSDKVNWVPEARWVVDRKAWTSSGATAGMDMTYALITKIYSEAQAKYLAEIMEYEPHTDPSWDPFAVVWGAVSKNSTNSTTTSEAKTGTAAMALVGALSML</sequence>
<keyword evidence="2" id="KW-0732">Signal</keyword>
<evidence type="ECO:0000256" key="1">
    <source>
        <dbReference type="SAM" id="MobiDB-lite"/>
    </source>
</evidence>
<dbReference type="Gene3D" id="3.40.50.880">
    <property type="match status" value="1"/>
</dbReference>
<protein>
    <recommendedName>
        <fullName evidence="3">DJ-1/PfpI domain-containing protein</fullName>
    </recommendedName>
</protein>
<dbReference type="Pfam" id="PF01965">
    <property type="entry name" value="DJ-1_PfpI"/>
    <property type="match status" value="1"/>
</dbReference>
<dbReference type="AlphaFoldDB" id="A0AAD5SCR9"/>
<dbReference type="SUPFAM" id="SSF52317">
    <property type="entry name" value="Class I glutamine amidotransferase-like"/>
    <property type="match status" value="1"/>
</dbReference>
<dbReference type="InterPro" id="IPR029062">
    <property type="entry name" value="Class_I_gatase-like"/>
</dbReference>
<feature type="compositionally biased region" description="Low complexity" evidence="1">
    <location>
        <begin position="47"/>
        <end position="61"/>
    </location>
</feature>
<feature type="compositionally biased region" description="Low complexity" evidence="1">
    <location>
        <begin position="68"/>
        <end position="77"/>
    </location>
</feature>
<keyword evidence="5" id="KW-1185">Reference proteome</keyword>
<evidence type="ECO:0000256" key="2">
    <source>
        <dbReference type="SAM" id="SignalP"/>
    </source>
</evidence>
<accession>A0AAD5SCR9</accession>
<feature type="chain" id="PRO_5042115366" description="DJ-1/PfpI domain-containing protein" evidence="2">
    <location>
        <begin position="23"/>
        <end position="352"/>
    </location>
</feature>
<dbReference type="EMBL" id="JADGJD010001211">
    <property type="protein sequence ID" value="KAJ3045814.1"/>
    <property type="molecule type" value="Genomic_DNA"/>
</dbReference>
<gene>
    <name evidence="4" type="ORF">HK097_001112</name>
</gene>
<dbReference type="InterPro" id="IPR002818">
    <property type="entry name" value="DJ-1/PfpI"/>
</dbReference>
<name>A0AAD5SCR9_9FUNG</name>
<dbReference type="Proteomes" id="UP001212841">
    <property type="component" value="Unassembled WGS sequence"/>
</dbReference>
<feature type="signal peptide" evidence="2">
    <location>
        <begin position="1"/>
        <end position="22"/>
    </location>
</feature>
<evidence type="ECO:0000313" key="4">
    <source>
        <dbReference type="EMBL" id="KAJ3045814.1"/>
    </source>
</evidence>
<feature type="compositionally biased region" description="Polar residues" evidence="1">
    <location>
        <begin position="31"/>
        <end position="42"/>
    </location>
</feature>
<feature type="region of interest" description="Disordered" evidence="1">
    <location>
        <begin position="26"/>
        <end position="91"/>
    </location>
</feature>
<dbReference type="PANTHER" id="PTHR43130:SF15">
    <property type="entry name" value="THIJ_PFPI FAMILY PROTEIN (AFU_ORTHOLOGUE AFUA_5G14240)"/>
    <property type="match status" value="1"/>
</dbReference>
<dbReference type="InterPro" id="IPR052158">
    <property type="entry name" value="INH-QAR"/>
</dbReference>
<dbReference type="CDD" id="cd03139">
    <property type="entry name" value="GATase1_PfpI_2"/>
    <property type="match status" value="1"/>
</dbReference>
<evidence type="ECO:0000313" key="5">
    <source>
        <dbReference type="Proteomes" id="UP001212841"/>
    </source>
</evidence>
<feature type="domain" description="DJ-1/PfpI" evidence="3">
    <location>
        <begin position="100"/>
        <end position="288"/>
    </location>
</feature>
<proteinExistence type="predicted"/>
<comment type="caution">
    <text evidence="4">The sequence shown here is derived from an EMBL/GenBank/DDBJ whole genome shotgun (WGS) entry which is preliminary data.</text>
</comment>